<name>A0A6P8TV82_GYMAC</name>
<protein>
    <submittedName>
        <fullName evidence="5">Opioid growth factor receptor-like isoform X1</fullName>
    </submittedName>
</protein>
<dbReference type="InParanoid" id="A0A6P8TV82"/>
<dbReference type="InterPro" id="IPR006757">
    <property type="entry name" value="OGF_rcpt"/>
</dbReference>
<evidence type="ECO:0000259" key="3">
    <source>
        <dbReference type="Pfam" id="PF04664"/>
    </source>
</evidence>
<comment type="similarity">
    <text evidence="1">Belongs to the opioid growth factor receptor family.</text>
</comment>
<evidence type="ECO:0000256" key="1">
    <source>
        <dbReference type="ARBA" id="ARBA00010365"/>
    </source>
</evidence>
<dbReference type="KEGG" id="gacu:117543749"/>
<dbReference type="Pfam" id="PF04664">
    <property type="entry name" value="OGFr_N"/>
    <property type="match status" value="1"/>
</dbReference>
<dbReference type="RefSeq" id="XP_034068169.1">
    <property type="nucleotide sequence ID" value="XM_034212278.1"/>
</dbReference>
<organism evidence="4 5">
    <name type="scientific">Gymnodraco acuticeps</name>
    <name type="common">Antarctic dragonfish</name>
    <dbReference type="NCBI Taxonomy" id="8218"/>
    <lineage>
        <taxon>Eukaryota</taxon>
        <taxon>Metazoa</taxon>
        <taxon>Chordata</taxon>
        <taxon>Craniata</taxon>
        <taxon>Vertebrata</taxon>
        <taxon>Euteleostomi</taxon>
        <taxon>Actinopterygii</taxon>
        <taxon>Neopterygii</taxon>
        <taxon>Teleostei</taxon>
        <taxon>Neoteleostei</taxon>
        <taxon>Acanthomorphata</taxon>
        <taxon>Eupercaria</taxon>
        <taxon>Perciformes</taxon>
        <taxon>Notothenioidei</taxon>
        <taxon>Bathydraconidae</taxon>
        <taxon>Gymnodraco</taxon>
    </lineage>
</organism>
<feature type="domain" description="Opioid growth factor receptor (OGFr) conserved" evidence="3">
    <location>
        <begin position="222"/>
        <end position="425"/>
    </location>
</feature>
<evidence type="ECO:0000256" key="2">
    <source>
        <dbReference type="SAM" id="MobiDB-lite"/>
    </source>
</evidence>
<dbReference type="GeneID" id="117543749"/>
<reference evidence="5" key="1">
    <citation type="submission" date="2025-08" db="UniProtKB">
        <authorList>
            <consortium name="RefSeq"/>
        </authorList>
    </citation>
    <scope>IDENTIFICATION</scope>
</reference>
<dbReference type="PANTHER" id="PTHR14015:SF1">
    <property type="entry name" value="OPIOID GROWTH FACTOR RECEPTOR"/>
    <property type="match status" value="1"/>
</dbReference>
<feature type="compositionally biased region" description="Basic and acidic residues" evidence="2">
    <location>
        <begin position="96"/>
        <end position="120"/>
    </location>
</feature>
<dbReference type="OrthoDB" id="9030204at2759"/>
<evidence type="ECO:0000313" key="4">
    <source>
        <dbReference type="Proteomes" id="UP000515161"/>
    </source>
</evidence>
<dbReference type="GO" id="GO:0140625">
    <property type="term" value="F:opioid growth factor receptor activity"/>
    <property type="evidence" value="ECO:0007669"/>
    <property type="project" value="InterPro"/>
</dbReference>
<sequence>MRPLSVLLCRRVEGIMAFFNDNGGYSVFEWFLRSPGIIWRCMRRLCRLIVNALIPIRWRSNYESPEEPETNSEVNFPAISSPKDVEQSRGNGPPKRAADYNRDLTPKVRQGFDRSVRESEEVVAQLTEDEDGSEEDGGEFRVDSSDEFYCGYDSTWETEDQEPRCSGTRRPAAKHVSPEARCAVRRGANCTNKFSSFENAAKDMQNYRHDYPSLCKMSSWNESNDQPNLKFHQGLMRSVPDDAFIKDFHNEWYSDYNRLESEHYYIQWLFPLQEPGVNYQARTLTKDEIKAICQSSLALENLLESYKLMLDFYGIELLNEQTGELTRALNWKARFNNLNSHTHNNLRITRILKCLGTLGYPHYQAPLVHFFLEETLVNRELPQIKDSVLSYFVFAVLDKKQRRSLIKFAYLNYDRKDEFVWCPKKIQMMWSRESVSLQKTYL</sequence>
<evidence type="ECO:0000313" key="5">
    <source>
        <dbReference type="RefSeq" id="XP_034068169.1"/>
    </source>
</evidence>
<dbReference type="AlphaFoldDB" id="A0A6P8TV82"/>
<gene>
    <name evidence="5" type="primary">LOC117543749</name>
</gene>
<dbReference type="PANTHER" id="PTHR14015">
    <property type="entry name" value="OPIOID GROWTH FACTOR RECEPTOR OGFR ZETA-TYPE OPIOID RECEPTOR"/>
    <property type="match status" value="1"/>
</dbReference>
<feature type="region of interest" description="Disordered" evidence="2">
    <location>
        <begin position="63"/>
        <end position="140"/>
    </location>
</feature>
<dbReference type="Proteomes" id="UP000515161">
    <property type="component" value="Unplaced"/>
</dbReference>
<proteinExistence type="inferred from homology"/>
<keyword evidence="4" id="KW-1185">Reference proteome</keyword>
<dbReference type="GO" id="GO:0016020">
    <property type="term" value="C:membrane"/>
    <property type="evidence" value="ECO:0007669"/>
    <property type="project" value="InterPro"/>
</dbReference>
<accession>A0A6P8TV82</accession>
<feature type="compositionally biased region" description="Acidic residues" evidence="2">
    <location>
        <begin position="127"/>
        <end position="137"/>
    </location>
</feature>
<dbReference type="InterPro" id="IPR039574">
    <property type="entry name" value="OGFr"/>
</dbReference>